<organism evidence="3 4">
    <name type="scientific">Desulfosporosinus orientis (strain ATCC 19365 / DSM 765 / NCIMB 8382 / VKM B-1628 / Singapore I)</name>
    <name type="common">Desulfotomaculum orientis</name>
    <dbReference type="NCBI Taxonomy" id="768706"/>
    <lineage>
        <taxon>Bacteria</taxon>
        <taxon>Bacillati</taxon>
        <taxon>Bacillota</taxon>
        <taxon>Clostridia</taxon>
        <taxon>Eubacteriales</taxon>
        <taxon>Desulfitobacteriaceae</taxon>
        <taxon>Desulfosporosinus</taxon>
    </lineage>
</organism>
<keyword evidence="4" id="KW-1185">Reference proteome</keyword>
<dbReference type="Pfam" id="PF02368">
    <property type="entry name" value="Big_2"/>
    <property type="match status" value="2"/>
</dbReference>
<proteinExistence type="predicted"/>
<dbReference type="PATRIC" id="fig|768706.3.peg.3868"/>
<sequence>MWIDKTHNIKGNQTAGFSFITVCLRGLAALLMTFLLCLTGYLPVQAASPDDWYGVSGTFNQKDGNQYNSGKLQLLPLDNGGVLFELDVMQGSEAEDMTTDFRLSGTFHVEENGTGTCEEETESGLVSLRFVLDGDTVTVTQTGTLPVPVEGIYIWLEKSLEVTPESAGELLEGLATAATSLNHNNGEYRLEMSDTEVDGWFYDMKAVFADTGVLIGEFLIANDLSAVYRIDTETPILIYGSADSMMKAAHDMVLEKGEEPLTVAGSETDIGDGLVYSIPLVTATPSRSALPVGETAKVVSVTPGNVPAMITCTSENPEVASVDADGVITGISPGTATITGTLSVDGSEKAFSFDINVWVKSIQGLDIKTNFQVGETFKMNAQPIGVSDPINWSVSNTDLAEIDASTGVFTGKKEGQLTLIAQSGDLKQEWDVKVGSASASSDVGAKATSNSGFLLASIVGSLLVIGVVALVLIKQKQKHHNP</sequence>
<dbReference type="OrthoDB" id="1816394at2"/>
<dbReference type="STRING" id="768706.Desor_3824"/>
<feature type="transmembrane region" description="Helical" evidence="1">
    <location>
        <begin position="15"/>
        <end position="42"/>
    </location>
</feature>
<keyword evidence="1" id="KW-1133">Transmembrane helix</keyword>
<evidence type="ECO:0000313" key="4">
    <source>
        <dbReference type="Proteomes" id="UP000006346"/>
    </source>
</evidence>
<feature type="transmembrane region" description="Helical" evidence="1">
    <location>
        <begin position="453"/>
        <end position="473"/>
    </location>
</feature>
<feature type="domain" description="BIG2" evidence="2">
    <location>
        <begin position="358"/>
        <end position="433"/>
    </location>
</feature>
<name>G7W9E6_DESOD</name>
<protein>
    <submittedName>
        <fullName evidence="3">Ig-like domain-containing protein</fullName>
    </submittedName>
</protein>
<evidence type="ECO:0000313" key="3">
    <source>
        <dbReference type="EMBL" id="AET69283.1"/>
    </source>
</evidence>
<dbReference type="InterPro" id="IPR008964">
    <property type="entry name" value="Invasin/intimin_cell_adhesion"/>
</dbReference>
<reference evidence="4" key="1">
    <citation type="submission" date="2011-11" db="EMBL/GenBank/DDBJ databases">
        <title>Complete sequence of Desulfosporosinus orientis DSM 765.</title>
        <authorList>
            <person name="Lucas S."/>
            <person name="Han J."/>
            <person name="Lapidus A."/>
            <person name="Cheng J.-F."/>
            <person name="Goodwin L."/>
            <person name="Pitluck S."/>
            <person name="Peters L."/>
            <person name="Ovchinnikova G."/>
            <person name="Teshima H."/>
            <person name="Detter J.C."/>
            <person name="Han C."/>
            <person name="Tapia R."/>
            <person name="Land M."/>
            <person name="Hauser L."/>
            <person name="Kyrpides N."/>
            <person name="Ivanova N."/>
            <person name="Pagani I."/>
            <person name="Pester M."/>
            <person name="Spring S."/>
            <person name="Ollivier B."/>
            <person name="Rattei T."/>
            <person name="Klenk H.-P."/>
            <person name="Wagner M."/>
            <person name="Loy A."/>
            <person name="Woyke T."/>
        </authorList>
    </citation>
    <scope>NUCLEOTIDE SEQUENCE [LARGE SCALE GENOMIC DNA]</scope>
    <source>
        <strain evidence="4">ATCC 19365 / DSM 765 / NCIMB 8382 / VKM B-1628</strain>
    </source>
</reference>
<feature type="domain" description="BIG2" evidence="2">
    <location>
        <begin position="277"/>
        <end position="352"/>
    </location>
</feature>
<keyword evidence="1" id="KW-0812">Transmembrane</keyword>
<dbReference type="InterPro" id="IPR003343">
    <property type="entry name" value="Big_2"/>
</dbReference>
<dbReference type="KEGG" id="dor:Desor_3824"/>
<dbReference type="RefSeq" id="WP_014186090.1">
    <property type="nucleotide sequence ID" value="NC_016584.1"/>
</dbReference>
<dbReference type="eggNOG" id="COG5492">
    <property type="taxonomic scope" value="Bacteria"/>
</dbReference>
<keyword evidence="1" id="KW-0472">Membrane</keyword>
<reference evidence="3 4" key="2">
    <citation type="journal article" date="2012" name="J. Bacteriol.">
        <title>Complete genome sequences of Desulfosporosinus orientis DSM765T, Desulfosporosinus youngiae DSM17734T, Desulfosporosinus meridiei DSM13257T, and Desulfosporosinus acidiphilus DSM22704T.</title>
        <authorList>
            <person name="Pester M."/>
            <person name="Brambilla E."/>
            <person name="Alazard D."/>
            <person name="Rattei T."/>
            <person name="Weinmaier T."/>
            <person name="Han J."/>
            <person name="Lucas S."/>
            <person name="Lapidus A."/>
            <person name="Cheng J.F."/>
            <person name="Goodwin L."/>
            <person name="Pitluck S."/>
            <person name="Peters L."/>
            <person name="Ovchinnikova G."/>
            <person name="Teshima H."/>
            <person name="Detter J.C."/>
            <person name="Han C.S."/>
            <person name="Tapia R."/>
            <person name="Land M.L."/>
            <person name="Hauser L."/>
            <person name="Kyrpides N.C."/>
            <person name="Ivanova N.N."/>
            <person name="Pagani I."/>
            <person name="Huntmann M."/>
            <person name="Wei C.L."/>
            <person name="Davenport K.W."/>
            <person name="Daligault H."/>
            <person name="Chain P.S."/>
            <person name="Chen A."/>
            <person name="Mavromatis K."/>
            <person name="Markowitz V."/>
            <person name="Szeto E."/>
            <person name="Mikhailova N."/>
            <person name="Pati A."/>
            <person name="Wagner M."/>
            <person name="Woyke T."/>
            <person name="Ollivier B."/>
            <person name="Klenk H.P."/>
            <person name="Spring S."/>
            <person name="Loy A."/>
        </authorList>
    </citation>
    <scope>NUCLEOTIDE SEQUENCE [LARGE SCALE GENOMIC DNA]</scope>
    <source>
        <strain evidence="4">ATCC 19365 / DSM 765 / NCIMB 8382 / VKM B-1628</strain>
    </source>
</reference>
<dbReference type="SUPFAM" id="SSF49373">
    <property type="entry name" value="Invasin/intimin cell-adhesion fragments"/>
    <property type="match status" value="2"/>
</dbReference>
<dbReference type="Proteomes" id="UP000006346">
    <property type="component" value="Chromosome"/>
</dbReference>
<dbReference type="HOGENOM" id="CLU_578532_0_0_9"/>
<dbReference type="EMBL" id="CP003108">
    <property type="protein sequence ID" value="AET69283.1"/>
    <property type="molecule type" value="Genomic_DNA"/>
</dbReference>
<accession>G7W9E6</accession>
<dbReference type="Gene3D" id="2.60.40.1080">
    <property type="match status" value="2"/>
</dbReference>
<evidence type="ECO:0000256" key="1">
    <source>
        <dbReference type="SAM" id="Phobius"/>
    </source>
</evidence>
<gene>
    <name evidence="3" type="ordered locus">Desor_3824</name>
</gene>
<dbReference type="SMART" id="SM00635">
    <property type="entry name" value="BID_2"/>
    <property type="match status" value="2"/>
</dbReference>
<dbReference type="AlphaFoldDB" id="G7W9E6"/>
<evidence type="ECO:0000259" key="2">
    <source>
        <dbReference type="SMART" id="SM00635"/>
    </source>
</evidence>